<reference evidence="1 2" key="1">
    <citation type="submission" date="2005-07" db="EMBL/GenBank/DDBJ databases">
        <authorList>
            <person name="Mural R.J."/>
            <person name="Li P.W."/>
            <person name="Adams M.D."/>
            <person name="Amanatides P.G."/>
            <person name="Baden-Tillson H."/>
            <person name="Barnstead M."/>
            <person name="Chin S.H."/>
            <person name="Dew I."/>
            <person name="Evans C.A."/>
            <person name="Ferriera S."/>
            <person name="Flanigan M."/>
            <person name="Fosler C."/>
            <person name="Glodek A."/>
            <person name="Gu Z."/>
            <person name="Holt R.A."/>
            <person name="Jennings D."/>
            <person name="Kraft C.L."/>
            <person name="Lu F."/>
            <person name="Nguyen T."/>
            <person name="Nusskern D.R."/>
            <person name="Pfannkoch C.M."/>
            <person name="Sitter C."/>
            <person name="Sutton G.G."/>
            <person name="Venter J.C."/>
            <person name="Wang Z."/>
            <person name="Woodage T."/>
            <person name="Zheng X.H."/>
            <person name="Zhong F."/>
        </authorList>
    </citation>
    <scope>NUCLEOTIDE SEQUENCE [LARGE SCALE GENOMIC DNA]</scope>
    <source>
        <strain>BN</strain>
        <strain evidence="2">Sprague-Dawley</strain>
    </source>
</reference>
<name>A6HEP0_RAT</name>
<evidence type="ECO:0000313" key="2">
    <source>
        <dbReference type="Proteomes" id="UP000234681"/>
    </source>
</evidence>
<feature type="non-terminal residue" evidence="1">
    <location>
        <position position="40"/>
    </location>
</feature>
<proteinExistence type="predicted"/>
<dbReference type="EMBL" id="CH473948">
    <property type="protein sequence ID" value="EDM04495.1"/>
    <property type="molecule type" value="Genomic_DNA"/>
</dbReference>
<dbReference type="AlphaFoldDB" id="A6HEP0"/>
<sequence>MTGQHGACIKRGVQTNVLEQRISPYRRGHLSFDKGSKTYS</sequence>
<evidence type="ECO:0000313" key="1">
    <source>
        <dbReference type="EMBL" id="EDM04495.1"/>
    </source>
</evidence>
<protein>
    <submittedName>
        <fullName evidence="1">RCG34392</fullName>
    </submittedName>
</protein>
<organism evidence="1 2">
    <name type="scientific">Rattus norvegicus</name>
    <name type="common">Rat</name>
    <dbReference type="NCBI Taxonomy" id="10116"/>
    <lineage>
        <taxon>Eukaryota</taxon>
        <taxon>Metazoa</taxon>
        <taxon>Chordata</taxon>
        <taxon>Craniata</taxon>
        <taxon>Vertebrata</taxon>
        <taxon>Euteleostomi</taxon>
        <taxon>Mammalia</taxon>
        <taxon>Eutheria</taxon>
        <taxon>Euarchontoglires</taxon>
        <taxon>Glires</taxon>
        <taxon>Rodentia</taxon>
        <taxon>Myomorpha</taxon>
        <taxon>Muroidea</taxon>
        <taxon>Muridae</taxon>
        <taxon>Murinae</taxon>
        <taxon>Rattus</taxon>
    </lineage>
</organism>
<gene>
    <name evidence="1" type="ORF">rCG_34392</name>
</gene>
<dbReference type="Proteomes" id="UP000234681">
    <property type="component" value="Chromosome 10"/>
</dbReference>
<accession>A6HEP0</accession>